<evidence type="ECO:0000256" key="7">
    <source>
        <dbReference type="ARBA" id="ARBA00022840"/>
    </source>
</evidence>
<gene>
    <name evidence="13" type="ORF">QRD02_08285</name>
</gene>
<dbReference type="Gene3D" id="1.25.40.10">
    <property type="entry name" value="Tetratricopeptide repeat domain"/>
    <property type="match status" value="2"/>
</dbReference>
<evidence type="ECO:0000256" key="5">
    <source>
        <dbReference type="ARBA" id="ARBA00022741"/>
    </source>
</evidence>
<keyword evidence="11" id="KW-0732">Signal</keyword>
<evidence type="ECO:0000256" key="3">
    <source>
        <dbReference type="ARBA" id="ARBA00022553"/>
    </source>
</evidence>
<dbReference type="Gene3D" id="1.20.5.1930">
    <property type="match status" value="1"/>
</dbReference>
<dbReference type="Pfam" id="PF02518">
    <property type="entry name" value="HATPase_c"/>
    <property type="match status" value="1"/>
</dbReference>
<keyword evidence="5" id="KW-0547">Nucleotide-binding</keyword>
<keyword evidence="9" id="KW-0802">TPR repeat</keyword>
<evidence type="ECO:0000256" key="8">
    <source>
        <dbReference type="ARBA" id="ARBA00023012"/>
    </source>
</evidence>
<keyword evidence="7" id="KW-0067">ATP-binding</keyword>
<keyword evidence="6 13" id="KW-0418">Kinase</keyword>
<dbReference type="SMART" id="SM00028">
    <property type="entry name" value="TPR"/>
    <property type="match status" value="5"/>
</dbReference>
<dbReference type="Pfam" id="PF13424">
    <property type="entry name" value="TPR_12"/>
    <property type="match status" value="1"/>
</dbReference>
<dbReference type="RefSeq" id="WP_290254464.1">
    <property type="nucleotide sequence ID" value="NZ_JAUGQQ010000004.1"/>
</dbReference>
<evidence type="ECO:0000313" key="13">
    <source>
        <dbReference type="EMBL" id="MDN3724378.1"/>
    </source>
</evidence>
<dbReference type="PANTHER" id="PTHR24421">
    <property type="entry name" value="NITRATE/NITRITE SENSOR PROTEIN NARX-RELATED"/>
    <property type="match status" value="1"/>
</dbReference>
<feature type="chain" id="PRO_5046116191" description="histidine kinase" evidence="11">
    <location>
        <begin position="21"/>
        <end position="659"/>
    </location>
</feature>
<dbReference type="InterPro" id="IPR011990">
    <property type="entry name" value="TPR-like_helical_dom_sf"/>
</dbReference>
<comment type="caution">
    <text evidence="13">The sequence shown here is derived from an EMBL/GenBank/DDBJ whole genome shotgun (WGS) entry which is preliminary data.</text>
</comment>
<dbReference type="SUPFAM" id="SSF48452">
    <property type="entry name" value="TPR-like"/>
    <property type="match status" value="2"/>
</dbReference>
<feature type="repeat" description="TPR" evidence="9">
    <location>
        <begin position="82"/>
        <end position="115"/>
    </location>
</feature>
<feature type="transmembrane region" description="Helical" evidence="10">
    <location>
        <begin position="401"/>
        <end position="421"/>
    </location>
</feature>
<dbReference type="PROSITE" id="PS50005">
    <property type="entry name" value="TPR"/>
    <property type="match status" value="2"/>
</dbReference>
<evidence type="ECO:0000256" key="4">
    <source>
        <dbReference type="ARBA" id="ARBA00022679"/>
    </source>
</evidence>
<keyword evidence="10" id="KW-0472">Membrane</keyword>
<keyword evidence="10" id="KW-0812">Transmembrane</keyword>
<dbReference type="InterPro" id="IPR036890">
    <property type="entry name" value="HATPase_C_sf"/>
</dbReference>
<evidence type="ECO:0000256" key="6">
    <source>
        <dbReference type="ARBA" id="ARBA00022777"/>
    </source>
</evidence>
<dbReference type="InterPro" id="IPR005467">
    <property type="entry name" value="His_kinase_dom"/>
</dbReference>
<sequence>MKSVLSVFLFLTFGLSTLFSQSAAKKMDSLMQVAETSNDSIKLRHYNRISFYYIFNEPERAKKLLVQGIALSQKKKIPFSEAELVNTYGIYYDVSGKSDSAKYYFERALSISKKNNYEIITVMVINNLGMFHWNKGNYQEALDYFFQALEINKSKLSKSAADTYYSNIGLIYQEMGLPEKALEYHNEALQIRRGIGNKKDVAISLNNIGVSLTLKKNYKEAEKSFLEAIKTAKEVNEFGILYSASNGLAELYILNGTHQKAIHILETSIKERDRLNIDRRSNLSAIANLIIAYSRNGQLNAAKNYIEKGNAFLVEFPELKVSAVDFYSAASQAYFRDKNYKEGNAYFEKTLAAKDSIFSTENAEKTADLETKFKVSENERNLAETRANLAETQLEVKQKNIFIFGAITAAIFLGILGFLVYRQQKLKNSQLQKESQLKTALAKIETQNELQEQRLRISRDLHDNIGSQLTFIISSIDNLKFGLEGAANNVTTKLGKISEFASQTIYELRDTIWAMNKTDISIEDLQVRISNFIEKARAASDVNFHFNVNKDVLIDAHFTSVEGMNIYRIIQEAVNNALKYAEPKNIELSIEKDAFPIEGTGGDIRKYRIKIYDDGKGFNLENSSFGNGIANIKKRANDLGGKVEIISKEGKGTTVELVF</sequence>
<dbReference type="CDD" id="cd16917">
    <property type="entry name" value="HATPase_UhpB-NarQ-NarX-like"/>
    <property type="match status" value="1"/>
</dbReference>
<evidence type="ECO:0000256" key="2">
    <source>
        <dbReference type="ARBA" id="ARBA00012438"/>
    </source>
</evidence>
<proteinExistence type="predicted"/>
<evidence type="ECO:0000256" key="9">
    <source>
        <dbReference type="PROSITE-ProRule" id="PRU00339"/>
    </source>
</evidence>
<feature type="signal peptide" evidence="11">
    <location>
        <begin position="1"/>
        <end position="20"/>
    </location>
</feature>
<evidence type="ECO:0000313" key="14">
    <source>
        <dbReference type="Proteomes" id="UP001244787"/>
    </source>
</evidence>
<dbReference type="InterPro" id="IPR011712">
    <property type="entry name" value="Sig_transdc_His_kin_sub3_dim/P"/>
</dbReference>
<dbReference type="Pfam" id="PF00515">
    <property type="entry name" value="TPR_1"/>
    <property type="match status" value="1"/>
</dbReference>
<feature type="domain" description="Histidine kinase" evidence="12">
    <location>
        <begin position="460"/>
        <end position="659"/>
    </location>
</feature>
<dbReference type="InterPro" id="IPR050482">
    <property type="entry name" value="Sensor_HK_TwoCompSys"/>
</dbReference>
<dbReference type="GO" id="GO:0016301">
    <property type="term" value="F:kinase activity"/>
    <property type="evidence" value="ECO:0007669"/>
    <property type="project" value="UniProtKB-KW"/>
</dbReference>
<dbReference type="PANTHER" id="PTHR24421:SF10">
    <property type="entry name" value="NITRATE_NITRITE SENSOR PROTEIN NARQ"/>
    <property type="match status" value="1"/>
</dbReference>
<evidence type="ECO:0000256" key="11">
    <source>
        <dbReference type="SAM" id="SignalP"/>
    </source>
</evidence>
<dbReference type="InterPro" id="IPR003594">
    <property type="entry name" value="HATPase_dom"/>
</dbReference>
<evidence type="ECO:0000256" key="10">
    <source>
        <dbReference type="SAM" id="Phobius"/>
    </source>
</evidence>
<accession>A0ABT8DHD5</accession>
<dbReference type="Gene3D" id="3.30.565.10">
    <property type="entry name" value="Histidine kinase-like ATPase, C-terminal domain"/>
    <property type="match status" value="1"/>
</dbReference>
<keyword evidence="10" id="KW-1133">Transmembrane helix</keyword>
<protein>
    <recommendedName>
        <fullName evidence="2">histidine kinase</fullName>
        <ecNumber evidence="2">2.7.13.3</ecNumber>
    </recommendedName>
</protein>
<dbReference type="PROSITE" id="PS50109">
    <property type="entry name" value="HIS_KIN"/>
    <property type="match status" value="1"/>
</dbReference>
<dbReference type="InterPro" id="IPR019734">
    <property type="entry name" value="TPR_rpt"/>
</dbReference>
<keyword evidence="4" id="KW-0808">Transferase</keyword>
<organism evidence="13 14">
    <name type="scientific">Aequorivita aurantiaca</name>
    <dbReference type="NCBI Taxonomy" id="3053356"/>
    <lineage>
        <taxon>Bacteria</taxon>
        <taxon>Pseudomonadati</taxon>
        <taxon>Bacteroidota</taxon>
        <taxon>Flavobacteriia</taxon>
        <taxon>Flavobacteriales</taxon>
        <taxon>Flavobacteriaceae</taxon>
        <taxon>Aequorivita</taxon>
    </lineage>
</organism>
<name>A0ABT8DHD5_9FLAO</name>
<dbReference type="EMBL" id="JAUGQQ010000004">
    <property type="protein sequence ID" value="MDN3724378.1"/>
    <property type="molecule type" value="Genomic_DNA"/>
</dbReference>
<evidence type="ECO:0000256" key="1">
    <source>
        <dbReference type="ARBA" id="ARBA00000085"/>
    </source>
</evidence>
<reference evidence="13 14" key="1">
    <citation type="submission" date="2023-06" db="EMBL/GenBank/DDBJ databases">
        <authorList>
            <person name="Ye Y.-Q."/>
            <person name="Du Z.-J."/>
        </authorList>
    </citation>
    <scope>NUCLEOTIDE SEQUENCE [LARGE SCALE GENOMIC DNA]</scope>
    <source>
        <strain evidence="13 14">SDUM287046</strain>
    </source>
</reference>
<keyword evidence="3" id="KW-0597">Phosphoprotein</keyword>
<dbReference type="SUPFAM" id="SSF55874">
    <property type="entry name" value="ATPase domain of HSP90 chaperone/DNA topoisomerase II/histidine kinase"/>
    <property type="match status" value="1"/>
</dbReference>
<dbReference type="Pfam" id="PF07730">
    <property type="entry name" value="HisKA_3"/>
    <property type="match status" value="1"/>
</dbReference>
<keyword evidence="14" id="KW-1185">Reference proteome</keyword>
<dbReference type="Proteomes" id="UP001244787">
    <property type="component" value="Unassembled WGS sequence"/>
</dbReference>
<feature type="repeat" description="TPR" evidence="9">
    <location>
        <begin position="122"/>
        <end position="155"/>
    </location>
</feature>
<dbReference type="EC" id="2.7.13.3" evidence="2"/>
<keyword evidence="8" id="KW-0902">Two-component regulatory system</keyword>
<evidence type="ECO:0000259" key="12">
    <source>
        <dbReference type="PROSITE" id="PS50109"/>
    </source>
</evidence>
<comment type="catalytic activity">
    <reaction evidence="1">
        <text>ATP + protein L-histidine = ADP + protein N-phospho-L-histidine.</text>
        <dbReference type="EC" id="2.7.13.3"/>
    </reaction>
</comment>